<name>A0ABR7FWU0_9FIRM</name>
<dbReference type="EMBL" id="JACOPD010000001">
    <property type="protein sequence ID" value="MBC5679665.1"/>
    <property type="molecule type" value="Genomic_DNA"/>
</dbReference>
<keyword evidence="1" id="KW-0472">Membrane</keyword>
<gene>
    <name evidence="2" type="ORF">H8S01_01635</name>
</gene>
<keyword evidence="3" id="KW-1185">Reference proteome</keyword>
<proteinExistence type="predicted"/>
<keyword evidence="1" id="KW-1133">Transmembrane helix</keyword>
<sequence length="500" mass="59221">MKMYDFLLELKKVSLWGALPLFVNVIFVIIIIMVSSMKKDKLSPADELCDKRKNHKLQKIFLRVDLFSEVYLFVCSIMACIPLVAIFNQKYYAYINGMIDKIEVVGSSVLGLTTIAVTLSVAVILFDRKYYIVFSIRDVLQKFKFAECLFISVSSCVIVIIMQITLINQTIESLFDLIRFMVFEIVTIYNIVANTYVLFIIVYIMFFEQRKELEILGQLYRSFWIDRLDTSSFKEKTNWSKEAVEINVDYLLQKYVDTCRKKKILKIDYIEFATTLDTYKQKWYNKARNKFIKLNIICMLSSILLDIAFLNRKCIILVVINLVFTAINIGITFCEKDCIHLVILKFFSDTWGYYIHQRNNKEKFIPRVALRKSNVYDKYIMRMNSLNAFFYIWINYLDYKTSDNKLVIDMYQEMIDCLESMENINSVLYMPIFIVGFFLYEKNINVLSAREIYDKIDENGNLFEMMFMSQIVHLTKNDKRCIQDAKKYLLWLQQIGDIKE</sequence>
<reference evidence="2 3" key="1">
    <citation type="submission" date="2020-08" db="EMBL/GenBank/DDBJ databases">
        <title>Genome public.</title>
        <authorList>
            <person name="Liu C."/>
            <person name="Sun Q."/>
        </authorList>
    </citation>
    <scope>NUCLEOTIDE SEQUENCE [LARGE SCALE GENOMIC DNA]</scope>
    <source>
        <strain evidence="2 3">NSJ-43</strain>
    </source>
</reference>
<protein>
    <submittedName>
        <fullName evidence="2">Uncharacterized protein</fullName>
    </submittedName>
</protein>
<dbReference type="RefSeq" id="WP_186835943.1">
    <property type="nucleotide sequence ID" value="NZ_JACOPD010000001.1"/>
</dbReference>
<feature type="transmembrane region" description="Helical" evidence="1">
    <location>
        <begin position="187"/>
        <end position="206"/>
    </location>
</feature>
<dbReference type="Proteomes" id="UP000628463">
    <property type="component" value="Unassembled WGS sequence"/>
</dbReference>
<feature type="transmembrane region" description="Helical" evidence="1">
    <location>
        <begin position="148"/>
        <end position="167"/>
    </location>
</feature>
<feature type="transmembrane region" description="Helical" evidence="1">
    <location>
        <begin position="379"/>
        <end position="396"/>
    </location>
</feature>
<feature type="transmembrane region" description="Helical" evidence="1">
    <location>
        <begin position="13"/>
        <end position="34"/>
    </location>
</feature>
<feature type="transmembrane region" description="Helical" evidence="1">
    <location>
        <begin position="315"/>
        <end position="334"/>
    </location>
</feature>
<comment type="caution">
    <text evidence="2">The sequence shown here is derived from an EMBL/GenBank/DDBJ whole genome shotgun (WGS) entry which is preliminary data.</text>
</comment>
<feature type="transmembrane region" description="Helical" evidence="1">
    <location>
        <begin position="107"/>
        <end position="127"/>
    </location>
</feature>
<evidence type="ECO:0000256" key="1">
    <source>
        <dbReference type="SAM" id="Phobius"/>
    </source>
</evidence>
<feature type="transmembrane region" description="Helical" evidence="1">
    <location>
        <begin position="423"/>
        <end position="440"/>
    </location>
</feature>
<feature type="transmembrane region" description="Helical" evidence="1">
    <location>
        <begin position="291"/>
        <end position="309"/>
    </location>
</feature>
<evidence type="ECO:0000313" key="3">
    <source>
        <dbReference type="Proteomes" id="UP000628463"/>
    </source>
</evidence>
<evidence type="ECO:0000313" key="2">
    <source>
        <dbReference type="EMBL" id="MBC5679665.1"/>
    </source>
</evidence>
<organism evidence="2 3">
    <name type="scientific">Lachnospira hominis</name>
    <name type="common">ex Liu et al. 2021</name>
    <dbReference type="NCBI Taxonomy" id="2763051"/>
    <lineage>
        <taxon>Bacteria</taxon>
        <taxon>Bacillati</taxon>
        <taxon>Bacillota</taxon>
        <taxon>Clostridia</taxon>
        <taxon>Lachnospirales</taxon>
        <taxon>Lachnospiraceae</taxon>
        <taxon>Lachnospira</taxon>
    </lineage>
</organism>
<keyword evidence="1" id="KW-0812">Transmembrane</keyword>
<accession>A0ABR7FWU0</accession>
<feature type="transmembrane region" description="Helical" evidence="1">
    <location>
        <begin position="60"/>
        <end position="87"/>
    </location>
</feature>